<comment type="caution">
    <text evidence="2">The sequence shown here is derived from an EMBL/GenBank/DDBJ whole genome shotgun (WGS) entry which is preliminary data.</text>
</comment>
<reference evidence="2 3" key="1">
    <citation type="journal article" date="2018" name="Antonie Van Leeuwenhoek">
        <title>Larkinella terrae sp. nov., isolated from soil on Jeju Island, South Korea.</title>
        <authorList>
            <person name="Ten L.N."/>
            <person name="Jeon J."/>
            <person name="Park S.J."/>
            <person name="Park S."/>
            <person name="Lee S.Y."/>
            <person name="Kim M.K."/>
            <person name="Jung H.Y."/>
        </authorList>
    </citation>
    <scope>NUCLEOTIDE SEQUENCE [LARGE SCALE GENOMIC DNA]</scope>
    <source>
        <strain evidence="2 3">KCTC 52001</strain>
    </source>
</reference>
<dbReference type="OrthoDB" id="9804769at2"/>
<evidence type="ECO:0008006" key="4">
    <source>
        <dbReference type="Google" id="ProtNLM"/>
    </source>
</evidence>
<evidence type="ECO:0000313" key="3">
    <source>
        <dbReference type="Proteomes" id="UP000441754"/>
    </source>
</evidence>
<evidence type="ECO:0000313" key="2">
    <source>
        <dbReference type="EMBL" id="MRS63141.1"/>
    </source>
</evidence>
<gene>
    <name evidence="2" type="ORF">GJJ30_17710</name>
</gene>
<proteinExistence type="predicted"/>
<keyword evidence="3" id="KW-1185">Reference proteome</keyword>
<dbReference type="AlphaFoldDB" id="A0A7K0ENL6"/>
<protein>
    <recommendedName>
        <fullName evidence="4">Alpha-galactosidase</fullName>
    </recommendedName>
</protein>
<evidence type="ECO:0000256" key="1">
    <source>
        <dbReference type="SAM" id="MobiDB-lite"/>
    </source>
</evidence>
<sequence length="945" mass="105688">MTHSAVRRAFAIAILTIGGFKLHAQSLSVATLPPYSSENLRTKTDWLISPAARKSAVYQTKEGFLALSNGLITRSFSIQTNGATVGLDNLTTGEALLRAVSPEAVLWINGHEIKVGGLTGQPIQNYLLADWTKTMKADPYSLKLKSYAVSPIKKRMEWNRRTTWSTQKTDWPPKGLEVTFTYGTTDEIIRNNHNRLTSDDRRVKLLDDSFSSLSPDWKVVASPGNQSASFRNEGKPGEIQIPASSTLFAERPLPEKTAVVICKLNSGTDQSVSYGPGVALTFADRSPIKFFLSPGNQQFGLQNGDSGEFFEGFDPAKSWYLRLELALGKLLLSVSEDGIGYKPLRTLDLTSAPNGIRIGKTDQKGGTSEQNPPKPVGRCRIEQLTLLGGPQNPGADLDFLNGLDVKVHYELYDGLPLLSKWVTVETSSSAGFILNNLKTEHLAVTEAESAVESKKRWELPPIFAQSDFAFQSMSPNASENACIEWQEDATYRTQVNYNLKTPSVLVCQPRQGVGQKIVRGQPFESMRMWELLYDSWDRERRGLAQRKMYRTIAPWVTENPIIMHIRSSADADVKKAVDQCAEAGFEMAILTFGSGFNIEDSTRQNRQRMKALKDYAASKGVAIGGYSLLASRSIDATNDVVMPKPGMTPTFGHSPCLESAWGQRYFENLYSFYKETGMDLLEHDGSYPGDICASTAHPGHAGLEDSQWKQFVRIRDFYRWCRAKGIYLNVPDWYFLAGSSKIAMGYRETNWSLPREYQEIIERQNIYDGTWEKTPSMGWMFVPLVEYHGGGPAATIEPLKDHLPHYEQRMANLFGAGVQACYRGPQLYDAPETKAVVKKWVSFYKKHRPILDADLIHLRRPDGRDYDAILHVDAAGPEKGLLMVYNPLNEPITRTLTVDLYYTGLKNRVSVSRQDGAFVSQNLDGTKLTLTVRIPAKSQTWYVFQ</sequence>
<dbReference type="Proteomes" id="UP000441754">
    <property type="component" value="Unassembled WGS sequence"/>
</dbReference>
<dbReference type="EMBL" id="WJXZ01000011">
    <property type="protein sequence ID" value="MRS63141.1"/>
    <property type="molecule type" value="Genomic_DNA"/>
</dbReference>
<name>A0A7K0ENL6_9BACT</name>
<organism evidence="2 3">
    <name type="scientific">Larkinella terrae</name>
    <dbReference type="NCBI Taxonomy" id="2025311"/>
    <lineage>
        <taxon>Bacteria</taxon>
        <taxon>Pseudomonadati</taxon>
        <taxon>Bacteroidota</taxon>
        <taxon>Cytophagia</taxon>
        <taxon>Cytophagales</taxon>
        <taxon>Spirosomataceae</taxon>
        <taxon>Larkinella</taxon>
    </lineage>
</organism>
<feature type="region of interest" description="Disordered" evidence="1">
    <location>
        <begin position="355"/>
        <end position="377"/>
    </location>
</feature>
<accession>A0A7K0ENL6</accession>
<dbReference type="RefSeq" id="WP_154176519.1">
    <property type="nucleotide sequence ID" value="NZ_WJXZ01000011.1"/>
</dbReference>